<reference evidence="1 2" key="1">
    <citation type="journal article" date="2019" name="Int. J. Syst. Evol. Microbiol.">
        <title>The Global Catalogue of Microorganisms (GCM) 10K type strain sequencing project: providing services to taxonomists for standard genome sequencing and annotation.</title>
        <authorList>
            <consortium name="The Broad Institute Genomics Platform"/>
            <consortium name="The Broad Institute Genome Sequencing Center for Infectious Disease"/>
            <person name="Wu L."/>
            <person name="Ma J."/>
        </authorList>
    </citation>
    <scope>NUCLEOTIDE SEQUENCE [LARGE SCALE GENOMIC DNA]</scope>
    <source>
        <strain evidence="1 2">CGMCC 1.3240</strain>
    </source>
</reference>
<accession>A0ABD5V708</accession>
<keyword evidence="2" id="KW-1185">Reference proteome</keyword>
<sequence>MTFRISFRSAIEGVMPVISCWTSMAPIPSRYRSVLCGPKKFPFLRGSRRFDRWIGEREPGKRLCGLGGIDVQ</sequence>
<organism evidence="1 2">
    <name type="scientific">Halalkalicoccus tibetensis</name>
    <dbReference type="NCBI Taxonomy" id="175632"/>
    <lineage>
        <taxon>Archaea</taxon>
        <taxon>Methanobacteriati</taxon>
        <taxon>Methanobacteriota</taxon>
        <taxon>Stenosarchaea group</taxon>
        <taxon>Halobacteria</taxon>
        <taxon>Halobacteriales</taxon>
        <taxon>Halococcaceae</taxon>
        <taxon>Halalkalicoccus</taxon>
    </lineage>
</organism>
<evidence type="ECO:0000313" key="2">
    <source>
        <dbReference type="Proteomes" id="UP001596312"/>
    </source>
</evidence>
<comment type="caution">
    <text evidence="1">The sequence shown here is derived from an EMBL/GenBank/DDBJ whole genome shotgun (WGS) entry which is preliminary data.</text>
</comment>
<dbReference type="RefSeq" id="WP_340605222.1">
    <property type="nucleotide sequence ID" value="NZ_JBBMXV010000004.1"/>
</dbReference>
<name>A0ABD5V708_9EURY</name>
<dbReference type="EMBL" id="JBHSXQ010000004">
    <property type="protein sequence ID" value="MFC6906651.1"/>
    <property type="molecule type" value="Genomic_DNA"/>
</dbReference>
<gene>
    <name evidence="1" type="ORF">ACFQGH_15760</name>
</gene>
<evidence type="ECO:0000313" key="1">
    <source>
        <dbReference type="EMBL" id="MFC6906651.1"/>
    </source>
</evidence>
<dbReference type="AlphaFoldDB" id="A0ABD5V708"/>
<protein>
    <submittedName>
        <fullName evidence="1">Uncharacterized protein</fullName>
    </submittedName>
</protein>
<dbReference type="Proteomes" id="UP001596312">
    <property type="component" value="Unassembled WGS sequence"/>
</dbReference>
<proteinExistence type="predicted"/>